<evidence type="ECO:0000313" key="2">
    <source>
        <dbReference type="EMBL" id="OGM76118.1"/>
    </source>
</evidence>
<keyword evidence="1" id="KW-0472">Membrane</keyword>
<evidence type="ECO:0000313" key="3">
    <source>
        <dbReference type="Proteomes" id="UP000179241"/>
    </source>
</evidence>
<feature type="transmembrane region" description="Helical" evidence="1">
    <location>
        <begin position="55"/>
        <end position="83"/>
    </location>
</feature>
<keyword evidence="1" id="KW-1133">Transmembrane helix</keyword>
<accession>A0A1F8CK51</accession>
<feature type="transmembrane region" description="Helical" evidence="1">
    <location>
        <begin position="103"/>
        <end position="131"/>
    </location>
</feature>
<sequence length="133" mass="15100">MKKIIRFFFYNLFTLYVVSSLVDGIRFEGGLVTFIYAAGALTLAMLLVKPIINLFLLPINLITFGTFRWISFTITLYLVTLLITDFKVYKFAYAGFSSPWFDVPAVAVTGLLALVLYSFAIAIINTFIVWLQK</sequence>
<dbReference type="EMBL" id="MGHU01000065">
    <property type="protein sequence ID" value="OGM76118.1"/>
    <property type="molecule type" value="Genomic_DNA"/>
</dbReference>
<comment type="caution">
    <text evidence="2">The sequence shown here is derived from an EMBL/GenBank/DDBJ whole genome shotgun (WGS) entry which is preliminary data.</text>
</comment>
<dbReference type="Pfam" id="PF04020">
    <property type="entry name" value="Phage_holin_4_2"/>
    <property type="match status" value="1"/>
</dbReference>
<evidence type="ECO:0000256" key="1">
    <source>
        <dbReference type="SAM" id="Phobius"/>
    </source>
</evidence>
<keyword evidence="1" id="KW-0812">Transmembrane</keyword>
<feature type="transmembrane region" description="Helical" evidence="1">
    <location>
        <begin position="31"/>
        <end position="48"/>
    </location>
</feature>
<dbReference type="AlphaFoldDB" id="A0A1F8CK51"/>
<reference evidence="2 3" key="1">
    <citation type="journal article" date="2016" name="Nat. Commun.">
        <title>Thousands of microbial genomes shed light on interconnected biogeochemical processes in an aquifer system.</title>
        <authorList>
            <person name="Anantharaman K."/>
            <person name="Brown C.T."/>
            <person name="Hug L.A."/>
            <person name="Sharon I."/>
            <person name="Castelle C.J."/>
            <person name="Probst A.J."/>
            <person name="Thomas B.C."/>
            <person name="Singh A."/>
            <person name="Wilkins M.J."/>
            <person name="Karaoz U."/>
            <person name="Brodie E.L."/>
            <person name="Williams K.H."/>
            <person name="Hubbard S.S."/>
            <person name="Banfield J.F."/>
        </authorList>
    </citation>
    <scope>NUCLEOTIDE SEQUENCE [LARGE SCALE GENOMIC DNA]</scope>
</reference>
<protein>
    <submittedName>
        <fullName evidence="2">Uncharacterized protein</fullName>
    </submittedName>
</protein>
<proteinExistence type="predicted"/>
<organism evidence="2 3">
    <name type="scientific">Candidatus Woesebacteria bacterium RIFOXYA1_FULL_43_9</name>
    <dbReference type="NCBI Taxonomy" id="1802534"/>
    <lineage>
        <taxon>Bacteria</taxon>
        <taxon>Candidatus Woeseibacteriota</taxon>
    </lineage>
</organism>
<gene>
    <name evidence="2" type="ORF">A2188_00455</name>
</gene>
<name>A0A1F8CK51_9BACT</name>
<feature type="transmembrane region" description="Helical" evidence="1">
    <location>
        <begin position="7"/>
        <end position="25"/>
    </location>
</feature>
<dbReference type="Proteomes" id="UP000179241">
    <property type="component" value="Unassembled WGS sequence"/>
</dbReference>
<dbReference type="InterPro" id="IPR007165">
    <property type="entry name" value="Phage_holin_4_2"/>
</dbReference>